<sequence>MEHVDRVGHILRRAEKTHGHSDLTFLQVLEAAEHPLHPPASGRVQQLLLTLSMDPEPNWWKKLARHVSRLQSVPETKHPSLSTTSSVTDRFQNMMAHHDRRVVEEKQSATQRAVPVDPSSHDVLVFRVMANAFQRWARITKHLRNSRRQQLHASHVPQNHQHQRGQRGLAPMQFKALVRWLQFSWPASTTSLSGQCLSQSFHARNRAVQLASDRLLRLWTVTRVWRGWMHHVARCTQRNVDVQRKRLQAMLRRRHRCFLAWHMWAAHYGPKLRQIQARQVHSVTRQGWRRWLLAMELTHHRRRHQQASLRRLWRRWIQFVHRRQNQYARLERTVALHDRQVALAAWRQWRLVCRIQRQGRALAARCDAVAVRHCMARGLVQWHSWYTLRRDQNLVTTTAVQHADRSRVCWIWRHWAAYVIQRRRLHALQSTLPQLFDAALHVHYLSTWRLCTHLSIEEAKAATAMVHFHRRARFWREWKQRKLVAVVVRLLCTQEQRRTRTVAFQVWLDLLARQHHRREVLEAHWARWRSLHVAQVFTVWHQYHCRQDLIRLRFGAFTNRRLEAMWSAWRTLTQHRRHVRQSRFAQGLALHTHKTMRTWWVVWASQHRAHKIVELHRVKRRHRCLNVVFVKWGRAARKRQMLRTAVSIGRQASAQATMRRVFGRWSSVTKVRRTMKRVLNQRTVCRDGRLVHLIWQCWRTHVDARKTLLTKLQLALAWSHHHCLSARFTGWRRVVHAQQLFRAKSRLVLQTLGQQHVGRTFQRWRAWLHHEHGKKDIDALFWHRRLRSAVRSWRLSTSMLRWVRHTLPQALGCSKRHTYERIWRRWCKYTQMSCHGRQQLDIAEVAWSRRTLCLVWKIWVHRSRTTSALRSKVERCVAVLARRQMRMAVTTLHTTAVFRRKLHQWTSVRGCQFFSTLTTRVFQQWQEHTRTQSSSRRVHAAHAAHMQRRRQRAALHHWIECARSNRFWTDKLRQAKRWFQTTAVHFVFTTWKTQVARVRRQKHSMRSIVQRWHQLELAGFMTRWRMYTSHRLRRADQTAVAATVFRTSLYRRAIQSWKELRRAQLALKRNLQDLLGTRRLTQLQHCTTTWRHFVRSKKALVAKLHEFMATSSATLLSTRFNRWHRHAKLAPQLRWFRQHRHNQTRERVLHEWRQLVFLRHRFHAAVALLEGRSMSSVFAHWRRYVKSTSERRLHALEHMHWVQSKRHVALFWHRWREWQSTRPLLRHVAVLWGRTQRCQALCKWKQVMEPLRALAWELHRKTAHHTTWGMWKLWRALFIRQCHRARSQAAVNAMIELLAQAGEAPRLVCMAVINRWKCVVALRGFERWRYMAVVRRTDRSNSIQALHHWLARQMSLRFAKWREVVRQQQQRRAAIHHFERSQRAHALRQWMQFIQRRIVQVERKQIATQHWVQSTRQRALTTWVHRKRTWEHYRQSEQTIHASVVRRVRANGWAAWMAHVTGRQVRRHLLDLVRAFRCQVVLKRAMQSWHLVTRTLADARSALQATVLRLEVLIQLPCLRAWRNWTCERQRRRHAIQALERRRRWSVLHVQFHWWRTTARSQQIIRHRWQSSRRRYQLERGVHALVQHREVRVAHRVARDIARSHAQVKQDRWLWKLVCFWYLWARRQSEMRVADAFATHCHIQRWRRWTVATQTIHTKTHHIINRWTTGTIRRVFRTWNGYLKRRRLVLTALQQVRQSTVKVAFAAWVGYHHGRQKRLTKSMALLRAFWANVEASTFRQWQAFARRRTRVRAIRLPQEGPWVVMKAWREWRAIFRAHVAGRKAQYRRVWRDWQHVVAMQKRKVQMTEFAEQMAQRRAIHRWRCFHCEQTALAAHQSRALLFLTGRTEAKLFLRWKDFTTRQHRCREHVAILSGRISAREFEEVASAWVAHFRMGQRRKQRVAAGIVRTQQRWQKRAIADWIAFVSNQTHHSLQHDLAWQFRAQAVVLRCFQRWIRHVLEQKVLRAKCTRVGHLIMGHVVQRLFMTWQSHSQAKSMARKRCKLAASLFQTNSCRYVWAVWTKRLARARWRKCAHAMAARHLLLAHWRQWMHHHVAVKVIHFMGAALRHQSAQCFKRWFLYTRQVKKQRVIVDTALSRMGMLSRSRVFQAWKRQAWLMATNAHLISRWYTKLAIHVWAAWRRYTQRGIAAAVWMERRMHVHQTVRRQHWAWWRQVFVASHHHRLRTTHVILAQWRAVLAARHRATLIVFRTRAATMKRHMRVVLLTWHSHVALVKAAQRQLLQAHRRDQWIARMDRVRTKRMAHTHWHEWVRYVAVRSIHKAQWRSAWATRMCRRVFNGWLARKVAQKRFHHAYQRRCARLLADAVGVWTHWVRDHGFYRAMAVQATALNRHHVLKRRWQLWHSKALQATRLYAVARARQLRTCHAVWHGWLVFVQMVRQTRHAFEYARLRLLGQRMYQWLAFLRFGRRLCALQNRVWSHRLCRIVRLWARHRDTRITRRQHLVVAKKHMARWNKRVAVVHWTSLRRQNVHRRAARAYRLRQIWRRWRSVVMLNFADRFFAKTTTQRCWTSWQHLAKAAGCLRSIDRLRRRRHMDQVFRTWHAKAKARQIGAQATVYGTLKAQQRVLLTWRAATEAQKRYAEAMAETATRRGYEWHLRTRWRQWRVYCAHAKRRRARLSNHLSRWCVKKQANALRTVWRAWSDVARRRATLRMFLKRHHRADLSVAWTAWGEWRRRKRAQVVDKKLSDTHFGECIQRKVFYQWHAYAAACNHRLPA</sequence>
<protein>
    <submittedName>
        <fullName evidence="1">Uncharacterized protein</fullName>
    </submittedName>
</protein>
<organism evidence="1">
    <name type="scientific">Aphanomyces invadans</name>
    <dbReference type="NCBI Taxonomy" id="157072"/>
    <lineage>
        <taxon>Eukaryota</taxon>
        <taxon>Sar</taxon>
        <taxon>Stramenopiles</taxon>
        <taxon>Oomycota</taxon>
        <taxon>Saprolegniomycetes</taxon>
        <taxon>Saprolegniales</taxon>
        <taxon>Verrucalvaceae</taxon>
        <taxon>Aphanomyces</taxon>
    </lineage>
</organism>
<proteinExistence type="predicted"/>
<gene>
    <name evidence="1" type="ORF">H310_01668</name>
</gene>
<dbReference type="EMBL" id="KI913953">
    <property type="protein sequence ID" value="ETW09269.1"/>
    <property type="molecule type" value="Genomic_DNA"/>
</dbReference>
<dbReference type="STRING" id="157072.A0A024USD7"/>
<dbReference type="GeneID" id="20078718"/>
<name>A0A024USD7_9STRA</name>
<dbReference type="RefSeq" id="XP_008863074.1">
    <property type="nucleotide sequence ID" value="XM_008864852.1"/>
</dbReference>
<reference evidence="1" key="1">
    <citation type="submission" date="2013-12" db="EMBL/GenBank/DDBJ databases">
        <title>The Genome Sequence of Aphanomyces invadans NJM9701.</title>
        <authorList>
            <consortium name="The Broad Institute Genomics Platform"/>
            <person name="Russ C."/>
            <person name="Tyler B."/>
            <person name="van West P."/>
            <person name="Dieguez-Uribeondo J."/>
            <person name="Young S.K."/>
            <person name="Zeng Q."/>
            <person name="Gargeya S."/>
            <person name="Fitzgerald M."/>
            <person name="Abouelleil A."/>
            <person name="Alvarado L."/>
            <person name="Chapman S.B."/>
            <person name="Gainer-Dewar J."/>
            <person name="Goldberg J."/>
            <person name="Griggs A."/>
            <person name="Gujja S."/>
            <person name="Hansen M."/>
            <person name="Howarth C."/>
            <person name="Imamovic A."/>
            <person name="Ireland A."/>
            <person name="Larimer J."/>
            <person name="McCowan C."/>
            <person name="Murphy C."/>
            <person name="Pearson M."/>
            <person name="Poon T.W."/>
            <person name="Priest M."/>
            <person name="Roberts A."/>
            <person name="Saif S."/>
            <person name="Shea T."/>
            <person name="Sykes S."/>
            <person name="Wortman J."/>
            <person name="Nusbaum C."/>
            <person name="Birren B."/>
        </authorList>
    </citation>
    <scope>NUCLEOTIDE SEQUENCE [LARGE SCALE GENOMIC DNA]</scope>
    <source>
        <strain evidence="1">NJM9701</strain>
    </source>
</reference>
<evidence type="ECO:0000313" key="1">
    <source>
        <dbReference type="EMBL" id="ETW09269.1"/>
    </source>
</evidence>
<dbReference type="VEuPathDB" id="FungiDB:H310_01668"/>
<dbReference type="OrthoDB" id="78833at2759"/>
<accession>A0A024USD7</accession>